<dbReference type="InterPro" id="IPR001789">
    <property type="entry name" value="Sig_transdc_resp-reg_receiver"/>
</dbReference>
<dbReference type="Gene3D" id="3.40.50.2300">
    <property type="match status" value="1"/>
</dbReference>
<evidence type="ECO:0000256" key="2">
    <source>
        <dbReference type="PROSITE-ProRule" id="PRU00169"/>
    </source>
</evidence>
<dbReference type="Pfam" id="PF00072">
    <property type="entry name" value="Response_reg"/>
    <property type="match status" value="1"/>
</dbReference>
<dbReference type="RefSeq" id="WP_190575965.1">
    <property type="nucleotide sequence ID" value="NZ_CAWPQU010000012.1"/>
</dbReference>
<feature type="modified residue" description="4-aspartylphosphate" evidence="2">
    <location>
        <position position="58"/>
    </location>
</feature>
<dbReference type="Proteomes" id="UP000618445">
    <property type="component" value="Unassembled WGS sequence"/>
</dbReference>
<keyword evidence="1 2" id="KW-0597">Phosphoprotein</keyword>
<dbReference type="PANTHER" id="PTHR44591:SF22">
    <property type="entry name" value="CHEY SUBFAMILY"/>
    <property type="match status" value="1"/>
</dbReference>
<dbReference type="PANTHER" id="PTHR44591">
    <property type="entry name" value="STRESS RESPONSE REGULATOR PROTEIN 1"/>
    <property type="match status" value="1"/>
</dbReference>
<evidence type="ECO:0000313" key="4">
    <source>
        <dbReference type="EMBL" id="MBD2315677.1"/>
    </source>
</evidence>
<evidence type="ECO:0000313" key="5">
    <source>
        <dbReference type="Proteomes" id="UP000618445"/>
    </source>
</evidence>
<evidence type="ECO:0000256" key="1">
    <source>
        <dbReference type="ARBA" id="ARBA00022553"/>
    </source>
</evidence>
<proteinExistence type="predicted"/>
<keyword evidence="5" id="KW-1185">Reference proteome</keyword>
<name>A0ABR8C811_9CYAN</name>
<organism evidence="4 5">
    <name type="scientific">Phormidium tenue FACHB-1050</name>
    <dbReference type="NCBI Taxonomy" id="2692857"/>
    <lineage>
        <taxon>Bacteria</taxon>
        <taxon>Bacillati</taxon>
        <taxon>Cyanobacteriota</taxon>
        <taxon>Cyanophyceae</taxon>
        <taxon>Oscillatoriophycideae</taxon>
        <taxon>Oscillatoriales</taxon>
        <taxon>Oscillatoriaceae</taxon>
        <taxon>Phormidium</taxon>
    </lineage>
</organism>
<dbReference type="SUPFAM" id="SSF52172">
    <property type="entry name" value="CheY-like"/>
    <property type="match status" value="1"/>
</dbReference>
<protein>
    <submittedName>
        <fullName evidence="4">Response regulator</fullName>
    </submittedName>
</protein>
<evidence type="ECO:0000259" key="3">
    <source>
        <dbReference type="PROSITE" id="PS50110"/>
    </source>
</evidence>
<comment type="caution">
    <text evidence="4">The sequence shown here is derived from an EMBL/GenBank/DDBJ whole genome shotgun (WGS) entry which is preliminary data.</text>
</comment>
<dbReference type="SMART" id="SM00448">
    <property type="entry name" value="REC"/>
    <property type="match status" value="1"/>
</dbReference>
<gene>
    <name evidence="4" type="ORF">H6G05_02290</name>
</gene>
<reference evidence="4 5" key="1">
    <citation type="journal article" date="2020" name="ISME J.">
        <title>Comparative genomics reveals insights into cyanobacterial evolution and habitat adaptation.</title>
        <authorList>
            <person name="Chen M.Y."/>
            <person name="Teng W.K."/>
            <person name="Zhao L."/>
            <person name="Hu C.X."/>
            <person name="Zhou Y.K."/>
            <person name="Han B.P."/>
            <person name="Song L.R."/>
            <person name="Shu W.S."/>
        </authorList>
    </citation>
    <scope>NUCLEOTIDE SEQUENCE [LARGE SCALE GENOMIC DNA]</scope>
    <source>
        <strain evidence="4 5">FACHB-1050</strain>
    </source>
</reference>
<dbReference type="InterPro" id="IPR050595">
    <property type="entry name" value="Bact_response_regulator"/>
</dbReference>
<dbReference type="InterPro" id="IPR011006">
    <property type="entry name" value="CheY-like_superfamily"/>
</dbReference>
<sequence length="127" mass="14157">MENISRKTVLLIDDEEYICEIVGLCLEMFGDWQPVAVPCCEEGLAAVENIRPDAILLDMIMPNMDGFAFLKTLQANPEFADIPVVLLTSRVDLTESQKIAQLGVKGAIAKPFNPVQIVPQIKRILDW</sequence>
<dbReference type="EMBL" id="JACJQY010000002">
    <property type="protein sequence ID" value="MBD2315677.1"/>
    <property type="molecule type" value="Genomic_DNA"/>
</dbReference>
<feature type="domain" description="Response regulatory" evidence="3">
    <location>
        <begin position="8"/>
        <end position="125"/>
    </location>
</feature>
<dbReference type="PROSITE" id="PS50110">
    <property type="entry name" value="RESPONSE_REGULATORY"/>
    <property type="match status" value="1"/>
</dbReference>
<accession>A0ABR8C811</accession>